<keyword evidence="2 6" id="KW-0812">Transmembrane</keyword>
<evidence type="ECO:0000313" key="7">
    <source>
        <dbReference type="EMBL" id="PSS00841.1"/>
    </source>
</evidence>
<feature type="transmembrane region" description="Helical" evidence="6">
    <location>
        <begin position="137"/>
        <end position="157"/>
    </location>
</feature>
<sequence length="273" mass="30063">WQQLGSDHIQTGYRKASPSVRGCVCSWLYVHNETVNIYSHILGATIFLLLPSYVFAMSIPQRYRIASATDVLVCSTYFLGVAVCFSLSTAFHTLMAHSRAVYLLGLKIDLQGVLVLMWSATIPLVHYTFPCDGGIRTAYGLLFTVLAGACSAVTFLPQFSGPHLGPYRAALFGSFGAGSFAFPIAHGLLRHGMEEMRRRAGLGWILATVVCNGLGVWAYAMKFPERWFPRRFDLFGASHQLMHICVVLASLTYACAVVQAFDYRHELGAVCCS</sequence>
<keyword evidence="5" id="KW-0862">Zinc</keyword>
<keyword evidence="4 6" id="KW-0472">Membrane</keyword>
<comment type="subcellular location">
    <subcellularLocation>
        <location evidence="1">Membrane</location>
        <topology evidence="1">Multi-pass membrane protein</topology>
    </subcellularLocation>
</comment>
<gene>
    <name evidence="7" type="ORF">BD289DRAFT_360677</name>
</gene>
<feature type="transmembrane region" description="Helical" evidence="6">
    <location>
        <begin position="240"/>
        <end position="258"/>
    </location>
</feature>
<feature type="transmembrane region" description="Helical" evidence="6">
    <location>
        <begin position="71"/>
        <end position="94"/>
    </location>
</feature>
<dbReference type="AlphaFoldDB" id="A0A2T3AK22"/>
<dbReference type="EMBL" id="KZ678381">
    <property type="protein sequence ID" value="PSS00841.1"/>
    <property type="molecule type" value="Genomic_DNA"/>
</dbReference>
<reference evidence="7 8" key="1">
    <citation type="journal article" date="2018" name="Mycol. Prog.">
        <title>Coniella lustricola, a new species from submerged detritus.</title>
        <authorList>
            <person name="Raudabaugh D.B."/>
            <person name="Iturriaga T."/>
            <person name="Carver A."/>
            <person name="Mondo S."/>
            <person name="Pangilinan J."/>
            <person name="Lipzen A."/>
            <person name="He G."/>
            <person name="Amirebrahimi M."/>
            <person name="Grigoriev I.V."/>
            <person name="Miller A.N."/>
        </authorList>
    </citation>
    <scope>NUCLEOTIDE SEQUENCE [LARGE SCALE GENOMIC DNA]</scope>
    <source>
        <strain evidence="7 8">B22-T-1</strain>
    </source>
</reference>
<evidence type="ECO:0000313" key="8">
    <source>
        <dbReference type="Proteomes" id="UP000241462"/>
    </source>
</evidence>
<feature type="transmembrane region" description="Helical" evidence="6">
    <location>
        <begin position="201"/>
        <end position="220"/>
    </location>
</feature>
<dbReference type="Pfam" id="PF03006">
    <property type="entry name" value="HlyIII"/>
    <property type="match status" value="1"/>
</dbReference>
<dbReference type="InParanoid" id="A0A2T3AK22"/>
<keyword evidence="5" id="KW-0479">Metal-binding</keyword>
<evidence type="ECO:0000256" key="3">
    <source>
        <dbReference type="ARBA" id="ARBA00022989"/>
    </source>
</evidence>
<accession>A0A2T3AK22</accession>
<evidence type="ECO:0000256" key="4">
    <source>
        <dbReference type="ARBA" id="ARBA00023136"/>
    </source>
</evidence>
<feature type="transmembrane region" description="Helical" evidence="6">
    <location>
        <begin position="100"/>
        <end position="125"/>
    </location>
</feature>
<name>A0A2T3AK22_9PEZI</name>
<dbReference type="STRING" id="2025994.A0A2T3AK22"/>
<feature type="binding site" evidence="5">
    <location>
        <position position="92"/>
    </location>
    <ligand>
        <name>Zn(2+)</name>
        <dbReference type="ChEBI" id="CHEBI:29105"/>
    </ligand>
</feature>
<organism evidence="7 8">
    <name type="scientific">Coniella lustricola</name>
    <dbReference type="NCBI Taxonomy" id="2025994"/>
    <lineage>
        <taxon>Eukaryota</taxon>
        <taxon>Fungi</taxon>
        <taxon>Dikarya</taxon>
        <taxon>Ascomycota</taxon>
        <taxon>Pezizomycotina</taxon>
        <taxon>Sordariomycetes</taxon>
        <taxon>Sordariomycetidae</taxon>
        <taxon>Diaporthales</taxon>
        <taxon>Schizoparmaceae</taxon>
        <taxon>Coniella</taxon>
    </lineage>
</organism>
<dbReference type="PANTHER" id="PTHR20855:SF130">
    <property type="entry name" value="HAEMOLYSIN-III FAMILY PROTEIN"/>
    <property type="match status" value="1"/>
</dbReference>
<feature type="binding site" evidence="5">
    <location>
        <position position="243"/>
    </location>
    <ligand>
        <name>Zn(2+)</name>
        <dbReference type="ChEBI" id="CHEBI:29105"/>
    </ligand>
</feature>
<dbReference type="PANTHER" id="PTHR20855">
    <property type="entry name" value="ADIPOR/PROGESTIN RECEPTOR-RELATED"/>
    <property type="match status" value="1"/>
</dbReference>
<feature type="non-terminal residue" evidence="7">
    <location>
        <position position="1"/>
    </location>
</feature>
<feature type="transmembrane region" description="Helical" evidence="6">
    <location>
        <begin position="37"/>
        <end position="59"/>
    </location>
</feature>
<keyword evidence="8" id="KW-1185">Reference proteome</keyword>
<evidence type="ECO:0000256" key="1">
    <source>
        <dbReference type="ARBA" id="ARBA00004141"/>
    </source>
</evidence>
<dbReference type="Proteomes" id="UP000241462">
    <property type="component" value="Unassembled WGS sequence"/>
</dbReference>
<proteinExistence type="predicted"/>
<feature type="transmembrane region" description="Helical" evidence="6">
    <location>
        <begin position="169"/>
        <end position="189"/>
    </location>
</feature>
<feature type="binding site" evidence="5">
    <location>
        <position position="239"/>
    </location>
    <ligand>
        <name>Zn(2+)</name>
        <dbReference type="ChEBI" id="CHEBI:29105"/>
    </ligand>
</feature>
<dbReference type="GO" id="GO:0038023">
    <property type="term" value="F:signaling receptor activity"/>
    <property type="evidence" value="ECO:0007669"/>
    <property type="project" value="TreeGrafter"/>
</dbReference>
<dbReference type="GO" id="GO:0046872">
    <property type="term" value="F:metal ion binding"/>
    <property type="evidence" value="ECO:0007669"/>
    <property type="project" value="UniProtKB-KW"/>
</dbReference>
<protein>
    <submittedName>
        <fullName evidence="7">Hemolysin-III channel protein-like protein Izh2</fullName>
    </submittedName>
</protein>
<dbReference type="OrthoDB" id="529367at2759"/>
<evidence type="ECO:0000256" key="2">
    <source>
        <dbReference type="ARBA" id="ARBA00022692"/>
    </source>
</evidence>
<dbReference type="GO" id="GO:0016020">
    <property type="term" value="C:membrane"/>
    <property type="evidence" value="ECO:0007669"/>
    <property type="project" value="UniProtKB-SubCell"/>
</dbReference>
<evidence type="ECO:0000256" key="6">
    <source>
        <dbReference type="SAM" id="Phobius"/>
    </source>
</evidence>
<dbReference type="GO" id="GO:0006882">
    <property type="term" value="P:intracellular zinc ion homeostasis"/>
    <property type="evidence" value="ECO:0007669"/>
    <property type="project" value="TreeGrafter"/>
</dbReference>
<dbReference type="InterPro" id="IPR004254">
    <property type="entry name" value="AdipoR/HlyIII-related"/>
</dbReference>
<evidence type="ECO:0000256" key="5">
    <source>
        <dbReference type="PIRSR" id="PIRSR604254-1"/>
    </source>
</evidence>
<keyword evidence="3 6" id="KW-1133">Transmembrane helix</keyword>